<keyword evidence="2" id="KW-0732">Signal</keyword>
<reference evidence="3" key="2">
    <citation type="submission" date="2021-04" db="EMBL/GenBank/DDBJ databases">
        <authorList>
            <person name="Podell S."/>
        </authorList>
    </citation>
    <scope>NUCLEOTIDE SEQUENCE</scope>
    <source>
        <strain evidence="3">Hildebrandi</strain>
    </source>
</reference>
<dbReference type="Proteomes" id="UP000693970">
    <property type="component" value="Unassembled WGS sequence"/>
</dbReference>
<dbReference type="AlphaFoldDB" id="A0A9K3PIV5"/>
<comment type="caution">
    <text evidence="3">The sequence shown here is derived from an EMBL/GenBank/DDBJ whole genome shotgun (WGS) entry which is preliminary data.</text>
</comment>
<evidence type="ECO:0000313" key="4">
    <source>
        <dbReference type="Proteomes" id="UP000693970"/>
    </source>
</evidence>
<proteinExistence type="predicted"/>
<name>A0A9K3PIV5_9STRA</name>
<evidence type="ECO:0008006" key="5">
    <source>
        <dbReference type="Google" id="ProtNLM"/>
    </source>
</evidence>
<evidence type="ECO:0000256" key="2">
    <source>
        <dbReference type="SAM" id="SignalP"/>
    </source>
</evidence>
<feature type="chain" id="PRO_5039938083" description="Fe2OG dioxygenase domain-containing protein" evidence="2">
    <location>
        <begin position="26"/>
        <end position="818"/>
    </location>
</feature>
<evidence type="ECO:0000256" key="1">
    <source>
        <dbReference type="SAM" id="MobiDB-lite"/>
    </source>
</evidence>
<dbReference type="EMBL" id="JAGRRH010000019">
    <property type="protein sequence ID" value="KAG7349063.1"/>
    <property type="molecule type" value="Genomic_DNA"/>
</dbReference>
<gene>
    <name evidence="3" type="ORF">IV203_011660</name>
</gene>
<keyword evidence="4" id="KW-1185">Reference proteome</keyword>
<protein>
    <recommendedName>
        <fullName evidence="5">Fe2OG dioxygenase domain-containing protein</fullName>
    </recommendedName>
</protein>
<feature type="region of interest" description="Disordered" evidence="1">
    <location>
        <begin position="799"/>
        <end position="818"/>
    </location>
</feature>
<dbReference type="OrthoDB" id="39375at2759"/>
<evidence type="ECO:0000313" key="3">
    <source>
        <dbReference type="EMBL" id="KAG7349063.1"/>
    </source>
</evidence>
<accession>A0A9K3PIV5</accession>
<reference evidence="3" key="1">
    <citation type="journal article" date="2021" name="Sci. Rep.">
        <title>Diploid genomic architecture of Nitzschia inconspicua, an elite biomass production diatom.</title>
        <authorList>
            <person name="Oliver A."/>
            <person name="Podell S."/>
            <person name="Pinowska A."/>
            <person name="Traller J.C."/>
            <person name="Smith S.R."/>
            <person name="McClure R."/>
            <person name="Beliaev A."/>
            <person name="Bohutskyi P."/>
            <person name="Hill E.A."/>
            <person name="Rabines A."/>
            <person name="Zheng H."/>
            <person name="Allen L.Z."/>
            <person name="Kuo A."/>
            <person name="Grigoriev I.V."/>
            <person name="Allen A.E."/>
            <person name="Hazlebeck D."/>
            <person name="Allen E.E."/>
        </authorList>
    </citation>
    <scope>NUCLEOTIDE SEQUENCE</scope>
    <source>
        <strain evidence="3">Hildebrandi</strain>
    </source>
</reference>
<organism evidence="3 4">
    <name type="scientific">Nitzschia inconspicua</name>
    <dbReference type="NCBI Taxonomy" id="303405"/>
    <lineage>
        <taxon>Eukaryota</taxon>
        <taxon>Sar</taxon>
        <taxon>Stramenopiles</taxon>
        <taxon>Ochrophyta</taxon>
        <taxon>Bacillariophyta</taxon>
        <taxon>Bacillariophyceae</taxon>
        <taxon>Bacillariophycidae</taxon>
        <taxon>Bacillariales</taxon>
        <taxon>Bacillariaceae</taxon>
        <taxon>Nitzschia</taxon>
    </lineage>
</organism>
<feature type="signal peptide" evidence="2">
    <location>
        <begin position="1"/>
        <end position="25"/>
    </location>
</feature>
<sequence>MWFSRNAVVVAVTLTSLVLCSPAVAAKTKRERYELTDEEIGDRNRFWKHAVTEQSLIHDGVNHYHNIQGCIQNSMTEQELKDIATATSANRRARLMLEDEANGYVHLVVVENAIHPVHAKAVQSLASCVRTFLPHLYESRAMYKEMDLDEDPGLGGNCPTHLAPLVGVFLPEVIAEMDKTLNVAYEAAGWQQIVESDAAEEDWPRSGKLYPPSQVGIRASEHLTYSDFPALSDHTDGDATCYTMNFAFSGPEDYEGGEFFIASTDLKKKRKYQHVKPNRYEAMVFLGGRYLHGVEEIKGGHREMFSTEFWPYPDAPFGSNLWSNFPGNMEQHIRACNLEVLEGNTGPCKAEYSKATPFHDSIDEVVSKYGAKNKETTEQIPKSEGLAAADIPWKGVLSLRDFGPYPKPLGGINRAKADRERPNRVRPSELNPAKVILQDREGNLYDMDDFFYSAEEEPDFLIPKNLKVGQMEPIRWREDFSPVDGSDGETFVIGFPKELHEEFTKYIANNGMMRVAHRLLYKEKEFEPYEQRIYTLDDGEKWTAMIQGTWDNDMIWLDPGDESAFESLLGVLRRGGFDKVLEQVGKTFDLDGLMIQGVGAIFISENHKTDNMHMDIPGSRGSFYNIIVPVHIPEGEVSMFKLADSEDDATGALKLDPNVGVVLGGESRHGTGECNYRKKEEFRLSFAIYVADINDANVDLIASDSTSLWPTEGDTFWFQAQKGRLWTRDGKNSLQNDQGRLPLYIEDDSEECATMDKKKCMTDLKGLRLLCPKTCELYLEDDIYYAKYFPNSERRNVSKPASCQEDANHPTCENSATA</sequence>